<reference evidence="2 3" key="1">
    <citation type="submission" date="2019-08" db="EMBL/GenBank/DDBJ databases">
        <title>The draft genome of Lelliottia nimipressuralis strain CICC 24156.</title>
        <authorList>
            <person name="Wu W."/>
            <person name="Feng Y."/>
            <person name="Zong Z."/>
        </authorList>
    </citation>
    <scope>NUCLEOTIDE SEQUENCE [LARGE SCALE GENOMIC DNA]</scope>
    <source>
        <strain evidence="2 3">CICC 24156</strain>
    </source>
</reference>
<evidence type="ECO:0008006" key="4">
    <source>
        <dbReference type="Google" id="ProtNLM"/>
    </source>
</evidence>
<dbReference type="RefSeq" id="WP_129036208.1">
    <property type="nucleotide sequence ID" value="NZ_SDDX01000028.1"/>
</dbReference>
<evidence type="ECO:0000313" key="2">
    <source>
        <dbReference type="EMBL" id="TYT35015.1"/>
    </source>
</evidence>
<accession>A0ABY3P6E9</accession>
<protein>
    <recommendedName>
        <fullName evidence="4">Phage tail protein</fullName>
    </recommendedName>
</protein>
<feature type="region of interest" description="Disordered" evidence="1">
    <location>
        <begin position="278"/>
        <end position="303"/>
    </location>
</feature>
<dbReference type="EMBL" id="VTFR01000002">
    <property type="protein sequence ID" value="TYT35015.1"/>
    <property type="molecule type" value="Genomic_DNA"/>
</dbReference>
<comment type="caution">
    <text evidence="2">The sequence shown here is derived from an EMBL/GenBank/DDBJ whole genome shotgun (WGS) entry which is preliminary data.</text>
</comment>
<proteinExistence type="predicted"/>
<dbReference type="Proteomes" id="UP000323910">
    <property type="component" value="Unassembled WGS sequence"/>
</dbReference>
<evidence type="ECO:0000313" key="3">
    <source>
        <dbReference type="Proteomes" id="UP000323910"/>
    </source>
</evidence>
<name>A0ABY3P6E9_9ENTR</name>
<keyword evidence="3" id="KW-1185">Reference proteome</keyword>
<feature type="compositionally biased region" description="Polar residues" evidence="1">
    <location>
        <begin position="291"/>
        <end position="303"/>
    </location>
</feature>
<sequence>MAEGTIDLVNNSTALTGVGTDFASKVTPGDFIYVEIASVPYTLPVDTVNSDSSITLLRKFIGPTISGLVWVHIPRRAQNAVYSALVDQVSQALLQALTNEDNWQKLLTEDGEVTIIRPDGSTFRGPSWVKIAKLSVVADLEQLKPFADQIHADAMQVASDKSNASESALLAQKHEISASEFAEQTKKYAEDTFIMAGNVDNSVKEAAAYAKSAAESVAFIDDSVELIIEAQANISQSTNEINSTKIEVEALAKDTKDARDQVVILSQEVYENLNATIESSENASKSEKNALTSENNSKQSEINTVALEEEVKRYASSASMDADRAEEAARRAEAAEKDPIIFSLGSVGSFAFCVIYDTSVQAAAQPGMTVSGSSLRYAGTVGSFLNPIPAGTWRCFGSSSNTNEKTLYQRIA</sequence>
<organism evidence="2 3">
    <name type="scientific">Lelliottia nimipressuralis</name>
    <dbReference type="NCBI Taxonomy" id="69220"/>
    <lineage>
        <taxon>Bacteria</taxon>
        <taxon>Pseudomonadati</taxon>
        <taxon>Pseudomonadota</taxon>
        <taxon>Gammaproteobacteria</taxon>
        <taxon>Enterobacterales</taxon>
        <taxon>Enterobacteriaceae</taxon>
        <taxon>Lelliottia</taxon>
    </lineage>
</organism>
<evidence type="ECO:0000256" key="1">
    <source>
        <dbReference type="SAM" id="MobiDB-lite"/>
    </source>
</evidence>
<gene>
    <name evidence="2" type="ORF">FZO59_05140</name>
</gene>